<dbReference type="HAMAP" id="MF_00083">
    <property type="entry name" value="Pept_tRNA_hydro_bact"/>
    <property type="match status" value="1"/>
</dbReference>
<reference evidence="12" key="1">
    <citation type="submission" date="2019-01" db="EMBL/GenBank/DDBJ databases">
        <title>Genomic analysis of Salicibibacter sp. NKC3-5.</title>
        <authorList>
            <person name="Oh Y.J."/>
        </authorList>
    </citation>
    <scope>NUCLEOTIDE SEQUENCE [LARGE SCALE GENOMIC DNA]</scope>
    <source>
        <strain evidence="12">NKC3-5</strain>
    </source>
</reference>
<feature type="active site" description="Proton acceptor" evidence="8">
    <location>
        <position position="19"/>
    </location>
</feature>
<dbReference type="RefSeq" id="WP_142089782.1">
    <property type="nucleotide sequence ID" value="NZ_CP035485.1"/>
</dbReference>
<evidence type="ECO:0000256" key="2">
    <source>
        <dbReference type="ARBA" id="ARBA00022555"/>
    </source>
</evidence>
<evidence type="ECO:0000256" key="5">
    <source>
        <dbReference type="ARBA" id="ARBA00038063"/>
    </source>
</evidence>
<dbReference type="FunFam" id="3.40.50.1470:FF:000001">
    <property type="entry name" value="Peptidyl-tRNA hydrolase"/>
    <property type="match status" value="1"/>
</dbReference>
<dbReference type="SUPFAM" id="SSF53178">
    <property type="entry name" value="Peptidyl-tRNA hydrolase-like"/>
    <property type="match status" value="1"/>
</dbReference>
<dbReference type="InterPro" id="IPR036416">
    <property type="entry name" value="Pept_tRNA_hydro_sf"/>
</dbReference>
<feature type="site" description="Discriminates between blocked and unblocked aminoacyl-tRNA" evidence="8">
    <location>
        <position position="9"/>
    </location>
</feature>
<dbReference type="EMBL" id="CP035485">
    <property type="protein sequence ID" value="QDI91559.1"/>
    <property type="molecule type" value="Genomic_DNA"/>
</dbReference>
<dbReference type="Pfam" id="PF01195">
    <property type="entry name" value="Pept_tRNA_hydro"/>
    <property type="match status" value="1"/>
</dbReference>
<dbReference type="GO" id="GO:0004045">
    <property type="term" value="F:peptidyl-tRNA hydrolase activity"/>
    <property type="evidence" value="ECO:0007669"/>
    <property type="project" value="UniProtKB-UniRule"/>
</dbReference>
<keyword evidence="12" id="KW-1185">Reference proteome</keyword>
<keyword evidence="3 8" id="KW-0378">Hydrolase</keyword>
<feature type="binding site" evidence="8">
    <location>
        <position position="14"/>
    </location>
    <ligand>
        <name>tRNA</name>
        <dbReference type="ChEBI" id="CHEBI:17843"/>
    </ligand>
</feature>
<gene>
    <name evidence="8" type="primary">pth</name>
    <name evidence="11" type="ORF">EPH95_10560</name>
</gene>
<dbReference type="CDD" id="cd00462">
    <property type="entry name" value="PTH"/>
    <property type="match status" value="1"/>
</dbReference>
<dbReference type="Proteomes" id="UP000319756">
    <property type="component" value="Chromosome"/>
</dbReference>
<evidence type="ECO:0000313" key="11">
    <source>
        <dbReference type="EMBL" id="QDI91559.1"/>
    </source>
</evidence>
<dbReference type="GO" id="GO:0006515">
    <property type="term" value="P:protein quality control for misfolded or incompletely synthesized proteins"/>
    <property type="evidence" value="ECO:0007669"/>
    <property type="project" value="UniProtKB-UniRule"/>
</dbReference>
<dbReference type="InterPro" id="IPR018171">
    <property type="entry name" value="Pept_tRNA_hydro_CS"/>
</dbReference>
<comment type="similarity">
    <text evidence="5 8 10">Belongs to the PTH family.</text>
</comment>
<organism evidence="11 12">
    <name type="scientific">Salicibibacter halophilus</name>
    <dbReference type="NCBI Taxonomy" id="2502791"/>
    <lineage>
        <taxon>Bacteria</taxon>
        <taxon>Bacillati</taxon>
        <taxon>Bacillota</taxon>
        <taxon>Bacilli</taxon>
        <taxon>Bacillales</taxon>
        <taxon>Bacillaceae</taxon>
        <taxon>Salicibibacter</taxon>
    </lineage>
</organism>
<comment type="subunit">
    <text evidence="8">Monomer.</text>
</comment>
<dbReference type="PROSITE" id="PS01195">
    <property type="entry name" value="PEPT_TRNA_HYDROL_1"/>
    <property type="match status" value="1"/>
</dbReference>
<feature type="binding site" evidence="8">
    <location>
        <position position="65"/>
    </location>
    <ligand>
        <name>tRNA</name>
        <dbReference type="ChEBI" id="CHEBI:17843"/>
    </ligand>
</feature>
<dbReference type="GO" id="GO:0005737">
    <property type="term" value="C:cytoplasm"/>
    <property type="evidence" value="ECO:0007669"/>
    <property type="project" value="UniProtKB-SubCell"/>
</dbReference>
<evidence type="ECO:0000256" key="10">
    <source>
        <dbReference type="RuleBase" id="RU004320"/>
    </source>
</evidence>
<dbReference type="GO" id="GO:0072344">
    <property type="term" value="P:rescue of stalled ribosome"/>
    <property type="evidence" value="ECO:0007669"/>
    <property type="project" value="UniProtKB-UniRule"/>
</dbReference>
<evidence type="ECO:0000256" key="8">
    <source>
        <dbReference type="HAMAP-Rule" id="MF_00083"/>
    </source>
</evidence>
<evidence type="ECO:0000256" key="4">
    <source>
        <dbReference type="ARBA" id="ARBA00022884"/>
    </source>
</evidence>
<keyword evidence="8" id="KW-0963">Cytoplasm</keyword>
<evidence type="ECO:0000256" key="9">
    <source>
        <dbReference type="RuleBase" id="RU000673"/>
    </source>
</evidence>
<dbReference type="PROSITE" id="PS01196">
    <property type="entry name" value="PEPT_TRNA_HYDROL_2"/>
    <property type="match status" value="1"/>
</dbReference>
<accession>A0A514LI98</accession>
<dbReference type="AlphaFoldDB" id="A0A514LI98"/>
<keyword evidence="4 8" id="KW-0694">RNA-binding</keyword>
<comment type="subcellular location">
    <subcellularLocation>
        <location evidence="8">Cytoplasm</location>
    </subcellularLocation>
</comment>
<dbReference type="EC" id="3.1.1.29" evidence="1 8"/>
<feature type="binding site" evidence="8">
    <location>
        <position position="67"/>
    </location>
    <ligand>
        <name>tRNA</name>
        <dbReference type="ChEBI" id="CHEBI:17843"/>
    </ligand>
</feature>
<dbReference type="Gene3D" id="3.40.50.1470">
    <property type="entry name" value="Peptidyl-tRNA hydrolase"/>
    <property type="match status" value="1"/>
</dbReference>
<dbReference type="GO" id="GO:0000049">
    <property type="term" value="F:tRNA binding"/>
    <property type="evidence" value="ECO:0007669"/>
    <property type="project" value="UniProtKB-UniRule"/>
</dbReference>
<evidence type="ECO:0000313" key="12">
    <source>
        <dbReference type="Proteomes" id="UP000319756"/>
    </source>
</evidence>
<proteinExistence type="inferred from homology"/>
<evidence type="ECO:0000256" key="6">
    <source>
        <dbReference type="ARBA" id="ARBA00048707"/>
    </source>
</evidence>
<evidence type="ECO:0000256" key="3">
    <source>
        <dbReference type="ARBA" id="ARBA00022801"/>
    </source>
</evidence>
<dbReference type="PANTHER" id="PTHR17224">
    <property type="entry name" value="PEPTIDYL-TRNA HYDROLASE"/>
    <property type="match status" value="1"/>
</dbReference>
<comment type="catalytic activity">
    <reaction evidence="6 8 9">
        <text>an N-acyl-L-alpha-aminoacyl-tRNA + H2O = an N-acyl-L-amino acid + a tRNA + H(+)</text>
        <dbReference type="Rhea" id="RHEA:54448"/>
        <dbReference type="Rhea" id="RHEA-COMP:10123"/>
        <dbReference type="Rhea" id="RHEA-COMP:13883"/>
        <dbReference type="ChEBI" id="CHEBI:15377"/>
        <dbReference type="ChEBI" id="CHEBI:15378"/>
        <dbReference type="ChEBI" id="CHEBI:59874"/>
        <dbReference type="ChEBI" id="CHEBI:78442"/>
        <dbReference type="ChEBI" id="CHEBI:138191"/>
        <dbReference type="EC" id="3.1.1.29"/>
    </reaction>
</comment>
<name>A0A514LI98_9BACI</name>
<dbReference type="PANTHER" id="PTHR17224:SF1">
    <property type="entry name" value="PEPTIDYL-TRNA HYDROLASE"/>
    <property type="match status" value="1"/>
</dbReference>
<feature type="site" description="Stabilizes the basic form of H active site to accept a proton" evidence="8">
    <location>
        <position position="92"/>
    </location>
</feature>
<dbReference type="OrthoDB" id="9800507at2"/>
<evidence type="ECO:0000256" key="1">
    <source>
        <dbReference type="ARBA" id="ARBA00013260"/>
    </source>
</evidence>
<protein>
    <recommendedName>
        <fullName evidence="7 8">Peptidyl-tRNA hydrolase</fullName>
        <shortName evidence="8">Pth</shortName>
        <ecNumber evidence="1 8">3.1.1.29</ecNumber>
    </recommendedName>
</protein>
<feature type="binding site" evidence="8">
    <location>
        <position position="113"/>
    </location>
    <ligand>
        <name>tRNA</name>
        <dbReference type="ChEBI" id="CHEBI:17843"/>
    </ligand>
</feature>
<dbReference type="InterPro" id="IPR001328">
    <property type="entry name" value="Pept_tRNA_hydro"/>
</dbReference>
<dbReference type="KEGG" id="sale:EPH95_10560"/>
<comment type="function">
    <text evidence="8">Catalyzes the release of premature peptidyl moieties from peptidyl-tRNA molecules trapped in stalled 50S ribosomal subunits, and thus maintains levels of free tRNAs and 50S ribosomes.</text>
</comment>
<dbReference type="NCBIfam" id="TIGR00447">
    <property type="entry name" value="pth"/>
    <property type="match status" value="1"/>
</dbReference>
<keyword evidence="2 8" id="KW-0820">tRNA-binding</keyword>
<sequence length="186" mass="21203">MKLLVGLGNPGLKYTKTRHNIGFMVMDDLAKELGVKLKKHKTFHGEYNEWTVNGERILLLKPLTYMNRSGQSVRAVMDYFDIDPANILIIYDELDLPVGTVKFRKTGGHGGHNGLRSIIDHAGTKTFNRVRIGIGRPSEGKSVTAHVLDRFNKEERSDMEQVRLDVTKACKTWTENDFDHVMNQYN</sequence>
<evidence type="ECO:0000256" key="7">
    <source>
        <dbReference type="ARBA" id="ARBA00050038"/>
    </source>
</evidence>
<comment type="function">
    <text evidence="8">Hydrolyzes ribosome-free peptidyl-tRNAs (with 1 or more amino acids incorporated), which drop off the ribosome during protein synthesis, or as a result of ribosome stalling.</text>
</comment>